<protein>
    <recommendedName>
        <fullName evidence="4">Outer membrane lipoprotein carrier protein LolA</fullName>
    </recommendedName>
</protein>
<feature type="chain" id="PRO_5001800773" description="Outer membrane lipoprotein carrier protein LolA" evidence="1">
    <location>
        <begin position="20"/>
        <end position="191"/>
    </location>
</feature>
<evidence type="ECO:0000313" key="2">
    <source>
        <dbReference type="EMBL" id="KFF00889.1"/>
    </source>
</evidence>
<organism evidence="2 3">
    <name type="scientific">Chryseobacterium formosense</name>
    <dbReference type="NCBI Taxonomy" id="236814"/>
    <lineage>
        <taxon>Bacteria</taxon>
        <taxon>Pseudomonadati</taxon>
        <taxon>Bacteroidota</taxon>
        <taxon>Flavobacteriia</taxon>
        <taxon>Flavobacteriales</taxon>
        <taxon>Weeksellaceae</taxon>
        <taxon>Chryseobacterium group</taxon>
        <taxon>Chryseobacterium</taxon>
    </lineage>
</organism>
<dbReference type="OrthoDB" id="851130at2"/>
<sequence length="191" mass="22409">MKFLFSIGLSLLLSSNFFAQKNEKLSSKDAAIVEHFKNDYKKKNYKKFAGKILVKDNLVQFDDKTVYYDKSDKITSNILKEGLIYPQLLTDFQMQKFLDETTDKTQKRFLKLQKDPKASFDVNNIKLSNVSELTFFNSDFRVKRFKISLKDMRLNSTKVYFFELMNSKASKDISLEEFIKGSRLSYIDTTE</sequence>
<keyword evidence="3" id="KW-1185">Reference proteome</keyword>
<dbReference type="EMBL" id="JPRP01000001">
    <property type="protein sequence ID" value="KFF00889.1"/>
    <property type="molecule type" value="Genomic_DNA"/>
</dbReference>
<accession>A0A085Z8X5</accession>
<evidence type="ECO:0000256" key="1">
    <source>
        <dbReference type="SAM" id="SignalP"/>
    </source>
</evidence>
<reference evidence="2 3" key="1">
    <citation type="submission" date="2014-07" db="EMBL/GenBank/DDBJ databases">
        <title>Genome of Chryseobacterium formosense LMG 24722.</title>
        <authorList>
            <person name="Pipes S.E."/>
            <person name="Stropko S.J."/>
            <person name="Newman J.D."/>
        </authorList>
    </citation>
    <scope>NUCLEOTIDE SEQUENCE [LARGE SCALE GENOMIC DNA]</scope>
    <source>
        <strain evidence="2 3">LMG 24722</strain>
    </source>
</reference>
<dbReference type="STRING" id="236814.IX39_09805"/>
<gene>
    <name evidence="2" type="ORF">IX39_09805</name>
</gene>
<keyword evidence="1" id="KW-0732">Signal</keyword>
<comment type="caution">
    <text evidence="2">The sequence shown here is derived from an EMBL/GenBank/DDBJ whole genome shotgun (WGS) entry which is preliminary data.</text>
</comment>
<dbReference type="Proteomes" id="UP000028713">
    <property type="component" value="Unassembled WGS sequence"/>
</dbReference>
<name>A0A085Z8X5_9FLAO</name>
<dbReference type="AlphaFoldDB" id="A0A085Z8X5"/>
<dbReference type="eggNOG" id="ENOG503118J">
    <property type="taxonomic scope" value="Bacteria"/>
</dbReference>
<feature type="signal peptide" evidence="1">
    <location>
        <begin position="1"/>
        <end position="19"/>
    </location>
</feature>
<evidence type="ECO:0008006" key="4">
    <source>
        <dbReference type="Google" id="ProtNLM"/>
    </source>
</evidence>
<evidence type="ECO:0000313" key="3">
    <source>
        <dbReference type="Proteomes" id="UP000028713"/>
    </source>
</evidence>
<dbReference type="RefSeq" id="WP_034675716.1">
    <property type="nucleotide sequence ID" value="NZ_FPAP01000001.1"/>
</dbReference>
<proteinExistence type="predicted"/>